<sequence>MAETWLAMALLPTEDVPRKDLPALPPAVLPAGRICRQERGLVVMVVPGPVEEDRAAQRALAEASGGAGVLRYAQGADKASLLAEMARAFALPRGLTGDEAACLDQPPRGEAGPGPLYTLTVTSPARQADLLAGAGPYAGEGLVYSRAELAPEAALPALARAVAAGNRFSLNRWPGAFSDLAGHDLCLFGRGLSFGEGAGVLADARALAKEGKAFLQPFAGWLDRNQGRPGLADLALFMEKTPVGAATARHLYSRALDQGNLTLTQLALALVGGKR</sequence>
<proteinExistence type="predicted"/>
<evidence type="ECO:0000313" key="2">
    <source>
        <dbReference type="Proteomes" id="UP001631949"/>
    </source>
</evidence>
<dbReference type="RefSeq" id="WP_408976512.1">
    <property type="nucleotide sequence ID" value="NZ_JBJUVG010000001.1"/>
</dbReference>
<keyword evidence="2" id="KW-1185">Reference proteome</keyword>
<comment type="caution">
    <text evidence="1">The sequence shown here is derived from an EMBL/GenBank/DDBJ whole genome shotgun (WGS) entry which is preliminary data.</text>
</comment>
<organism evidence="1 2">
    <name type="scientific">Peptococcus simiae</name>
    <dbReference type="NCBI Taxonomy" id="1643805"/>
    <lineage>
        <taxon>Bacteria</taxon>
        <taxon>Bacillati</taxon>
        <taxon>Bacillota</taxon>
        <taxon>Clostridia</taxon>
        <taxon>Eubacteriales</taxon>
        <taxon>Peptococcaceae</taxon>
        <taxon>Peptococcus</taxon>
    </lineage>
</organism>
<evidence type="ECO:0000313" key="1">
    <source>
        <dbReference type="EMBL" id="MFM9412883.1"/>
    </source>
</evidence>
<protein>
    <recommendedName>
        <fullName evidence="3">DUF4123 domain-containing protein</fullName>
    </recommendedName>
</protein>
<accession>A0ABW9GVX1</accession>
<reference evidence="1 2" key="1">
    <citation type="journal article" date="2016" name="Int. J. Syst. Evol. Microbiol.">
        <title>Peptococcus simiae sp. nov., isolated from rhesus macaque faeces and emended description of the genus Peptococcus.</title>
        <authorList>
            <person name="Shkoporov A.N."/>
            <person name="Efimov B.A."/>
            <person name="Kondova I."/>
            <person name="Ouwerling B."/>
            <person name="Chaplin A.V."/>
            <person name="Shcherbakova V.A."/>
            <person name="Langermans J.A.M."/>
        </authorList>
    </citation>
    <scope>NUCLEOTIDE SEQUENCE [LARGE SCALE GENOMIC DNA]</scope>
    <source>
        <strain evidence="1 2">M108</strain>
    </source>
</reference>
<dbReference type="EMBL" id="JBJUVG010000001">
    <property type="protein sequence ID" value="MFM9412883.1"/>
    <property type="molecule type" value="Genomic_DNA"/>
</dbReference>
<dbReference type="Proteomes" id="UP001631949">
    <property type="component" value="Unassembled WGS sequence"/>
</dbReference>
<name>A0ABW9GVX1_9FIRM</name>
<gene>
    <name evidence="1" type="ORF">ACKQTC_00635</name>
</gene>
<evidence type="ECO:0008006" key="3">
    <source>
        <dbReference type="Google" id="ProtNLM"/>
    </source>
</evidence>